<dbReference type="SUPFAM" id="SSF88723">
    <property type="entry name" value="PIN domain-like"/>
    <property type="match status" value="1"/>
</dbReference>
<dbReference type="Gene3D" id="3.40.50.1010">
    <property type="entry name" value="5'-nuclease"/>
    <property type="match status" value="1"/>
</dbReference>
<accession>A0A831TD34</accession>
<organism evidence="2">
    <name type="scientific">Thermorudis peleae</name>
    <dbReference type="NCBI Taxonomy" id="1382356"/>
    <lineage>
        <taxon>Bacteria</taxon>
        <taxon>Pseudomonadati</taxon>
        <taxon>Thermomicrobiota</taxon>
        <taxon>Thermomicrobia</taxon>
        <taxon>Thermomicrobia incertae sedis</taxon>
        <taxon>Thermorudis</taxon>
    </lineage>
</organism>
<proteinExistence type="predicted"/>
<evidence type="ECO:0000313" key="2">
    <source>
        <dbReference type="EMBL" id="HEG92368.1"/>
    </source>
</evidence>
<protein>
    <submittedName>
        <fullName evidence="2">Type II toxin-antitoxin system VapC family toxin</fullName>
    </submittedName>
</protein>
<dbReference type="Pfam" id="PF01850">
    <property type="entry name" value="PIN"/>
    <property type="match status" value="1"/>
</dbReference>
<sequence length="132" mass="14812">MRYWLDTNVLLRLVTKTPPDLFERALALVEQAEFGALSLAVHPLHVAGATYVLRRLYTYTHEEIRRELGIVLRLEALAVHDEENVLAALDLMAERNVDFDDAYLALWAATCGDGVASFGDDQKKLPVTFLSP</sequence>
<gene>
    <name evidence="2" type="ORF">ENP34_13185</name>
</gene>
<evidence type="ECO:0000259" key="1">
    <source>
        <dbReference type="Pfam" id="PF01850"/>
    </source>
</evidence>
<dbReference type="InterPro" id="IPR029060">
    <property type="entry name" value="PIN-like_dom_sf"/>
</dbReference>
<dbReference type="InterPro" id="IPR002716">
    <property type="entry name" value="PIN_dom"/>
</dbReference>
<dbReference type="EMBL" id="DSIY01000306">
    <property type="protein sequence ID" value="HEG92368.1"/>
    <property type="molecule type" value="Genomic_DNA"/>
</dbReference>
<reference evidence="2" key="1">
    <citation type="journal article" date="2020" name="mSystems">
        <title>Genome- and Community-Level Interaction Insights into Carbon Utilization and Element Cycling Functions of Hydrothermarchaeota in Hydrothermal Sediment.</title>
        <authorList>
            <person name="Zhou Z."/>
            <person name="Liu Y."/>
            <person name="Xu W."/>
            <person name="Pan J."/>
            <person name="Luo Z.H."/>
            <person name="Li M."/>
        </authorList>
    </citation>
    <scope>NUCLEOTIDE SEQUENCE [LARGE SCALE GENOMIC DNA]</scope>
    <source>
        <strain evidence="2">SpSt-210</strain>
    </source>
</reference>
<dbReference type="AlphaFoldDB" id="A0A831TD34"/>
<comment type="caution">
    <text evidence="2">The sequence shown here is derived from an EMBL/GenBank/DDBJ whole genome shotgun (WGS) entry which is preliminary data.</text>
</comment>
<feature type="domain" description="PIN" evidence="1">
    <location>
        <begin position="5"/>
        <end position="125"/>
    </location>
</feature>
<name>A0A831TD34_9BACT</name>